<dbReference type="EMBL" id="MU001635">
    <property type="protein sequence ID" value="KAF2483738.1"/>
    <property type="molecule type" value="Genomic_DNA"/>
</dbReference>
<evidence type="ECO:0000313" key="2">
    <source>
        <dbReference type="Proteomes" id="UP000799767"/>
    </source>
</evidence>
<dbReference type="GeneID" id="54478196"/>
<name>A0A6A6PUF9_9PEZI</name>
<proteinExistence type="predicted"/>
<organism evidence="1 2">
    <name type="scientific">Neohortaea acidophila</name>
    <dbReference type="NCBI Taxonomy" id="245834"/>
    <lineage>
        <taxon>Eukaryota</taxon>
        <taxon>Fungi</taxon>
        <taxon>Dikarya</taxon>
        <taxon>Ascomycota</taxon>
        <taxon>Pezizomycotina</taxon>
        <taxon>Dothideomycetes</taxon>
        <taxon>Dothideomycetidae</taxon>
        <taxon>Mycosphaerellales</taxon>
        <taxon>Teratosphaeriaceae</taxon>
        <taxon>Neohortaea</taxon>
    </lineage>
</organism>
<keyword evidence="2" id="KW-1185">Reference proteome</keyword>
<accession>A0A6A6PUF9</accession>
<dbReference type="AlphaFoldDB" id="A0A6A6PUF9"/>
<reference evidence="1" key="1">
    <citation type="journal article" date="2020" name="Stud. Mycol.">
        <title>101 Dothideomycetes genomes: a test case for predicting lifestyles and emergence of pathogens.</title>
        <authorList>
            <person name="Haridas S."/>
            <person name="Albert R."/>
            <person name="Binder M."/>
            <person name="Bloem J."/>
            <person name="Labutti K."/>
            <person name="Salamov A."/>
            <person name="Andreopoulos B."/>
            <person name="Baker S."/>
            <person name="Barry K."/>
            <person name="Bills G."/>
            <person name="Bluhm B."/>
            <person name="Cannon C."/>
            <person name="Castanera R."/>
            <person name="Culley D."/>
            <person name="Daum C."/>
            <person name="Ezra D."/>
            <person name="Gonzalez J."/>
            <person name="Henrissat B."/>
            <person name="Kuo A."/>
            <person name="Liang C."/>
            <person name="Lipzen A."/>
            <person name="Lutzoni F."/>
            <person name="Magnuson J."/>
            <person name="Mondo S."/>
            <person name="Nolan M."/>
            <person name="Ohm R."/>
            <person name="Pangilinan J."/>
            <person name="Park H.-J."/>
            <person name="Ramirez L."/>
            <person name="Alfaro M."/>
            <person name="Sun H."/>
            <person name="Tritt A."/>
            <person name="Yoshinaga Y."/>
            <person name="Zwiers L.-H."/>
            <person name="Turgeon B."/>
            <person name="Goodwin S."/>
            <person name="Spatafora J."/>
            <person name="Crous P."/>
            <person name="Grigoriev I."/>
        </authorList>
    </citation>
    <scope>NUCLEOTIDE SEQUENCE</scope>
    <source>
        <strain evidence="1">CBS 113389</strain>
    </source>
</reference>
<protein>
    <submittedName>
        <fullName evidence="1">Uncharacterized protein</fullName>
    </submittedName>
</protein>
<evidence type="ECO:0000313" key="1">
    <source>
        <dbReference type="EMBL" id="KAF2483738.1"/>
    </source>
</evidence>
<gene>
    <name evidence="1" type="ORF">BDY17DRAFT_324448</name>
</gene>
<sequence length="62" mass="7008">MHPPSYNFIELVNKCVQITHYYLCGHNRVDKAGCAVSKRRACGVLNNRSVHHETKCFDCGEG</sequence>
<dbReference type="RefSeq" id="XP_033590308.1">
    <property type="nucleotide sequence ID" value="XM_033737194.1"/>
</dbReference>
<dbReference type="Proteomes" id="UP000799767">
    <property type="component" value="Unassembled WGS sequence"/>
</dbReference>